<dbReference type="AlphaFoldDB" id="A0A9P4HAA3"/>
<evidence type="ECO:0000313" key="3">
    <source>
        <dbReference type="Proteomes" id="UP000799777"/>
    </source>
</evidence>
<dbReference type="OrthoDB" id="202825at2759"/>
<feature type="compositionally biased region" description="Polar residues" evidence="1">
    <location>
        <begin position="289"/>
        <end position="300"/>
    </location>
</feature>
<feature type="region of interest" description="Disordered" evidence="1">
    <location>
        <begin position="289"/>
        <end position="309"/>
    </location>
</feature>
<dbReference type="Proteomes" id="UP000799777">
    <property type="component" value="Unassembled WGS sequence"/>
</dbReference>
<gene>
    <name evidence="2" type="ORF">EK21DRAFT_65450</name>
</gene>
<dbReference type="GO" id="GO:0006310">
    <property type="term" value="P:DNA recombination"/>
    <property type="evidence" value="ECO:0007669"/>
    <property type="project" value="InterPro"/>
</dbReference>
<dbReference type="EMBL" id="ML978190">
    <property type="protein sequence ID" value="KAF2030402.1"/>
    <property type="molecule type" value="Genomic_DNA"/>
</dbReference>
<comment type="caution">
    <text evidence="2">The sequence shown here is derived from an EMBL/GenBank/DDBJ whole genome shotgun (WGS) entry which is preliminary data.</text>
</comment>
<keyword evidence="3" id="KW-1185">Reference proteome</keyword>
<sequence>MATRTASFTSPICPSSAQAALALAIVRSKPPEVAIRDYALHLREHYKPGQSSVDPEDHGHYLDLVGYWQDQCQRAQEECDRLRSINVRLERSNHQLAQRTNVDTDERPNTATSPKRKAPASPSRSPKRSRASQPNEVEQSAAERQSGIDHDYDFLDSLGDDGEALTEALYTTHQLCRAFAPNAEVLCHSLVRTASSLTKIIHSVAHSYEALSRQGRRIPGAQSLGEDRSDFAQALTVFARSFMSILVGTTKMMDLGQDDRLPSLIVCGLANMFRTVLVAIGTSARQTAESSARSQVSSKNGKARASVTPKESLPARSLAHLLTGLLGLLDKANVIHQQIFDAFVFLLLERVSTRLYYCTFGRYKGASIETDLVPPPEVTDVKGKTEQELQSLAIHLEVKALVLILERAMGLAPHHMNPISAHSKSKSPNRMGRTLSMKSLPSAPKTRLSSVAKDRLQRTLVSCMYGSKADDEFLDVLTKPMPAMRIGTPSNVAKIEDKDVEQWYKEEIWRLVGWDILARESGW</sequence>
<proteinExistence type="predicted"/>
<evidence type="ECO:0000256" key="1">
    <source>
        <dbReference type="SAM" id="MobiDB-lite"/>
    </source>
</evidence>
<protein>
    <submittedName>
        <fullName evidence="2">Uncharacterized protein</fullName>
    </submittedName>
</protein>
<organism evidence="2 3">
    <name type="scientific">Setomelanomma holmii</name>
    <dbReference type="NCBI Taxonomy" id="210430"/>
    <lineage>
        <taxon>Eukaryota</taxon>
        <taxon>Fungi</taxon>
        <taxon>Dikarya</taxon>
        <taxon>Ascomycota</taxon>
        <taxon>Pezizomycotina</taxon>
        <taxon>Dothideomycetes</taxon>
        <taxon>Pleosporomycetidae</taxon>
        <taxon>Pleosporales</taxon>
        <taxon>Pleosporineae</taxon>
        <taxon>Phaeosphaeriaceae</taxon>
        <taxon>Setomelanomma</taxon>
    </lineage>
</organism>
<feature type="region of interest" description="Disordered" evidence="1">
    <location>
        <begin position="93"/>
        <end position="153"/>
    </location>
</feature>
<name>A0A9P4HAA3_9PLEO</name>
<dbReference type="GO" id="GO:0042138">
    <property type="term" value="P:meiotic DNA double-strand break formation"/>
    <property type="evidence" value="ECO:0007669"/>
    <property type="project" value="InterPro"/>
</dbReference>
<accession>A0A9P4HAA3</accession>
<evidence type="ECO:0000313" key="2">
    <source>
        <dbReference type="EMBL" id="KAF2030402.1"/>
    </source>
</evidence>
<reference evidence="2" key="1">
    <citation type="journal article" date="2020" name="Stud. Mycol.">
        <title>101 Dothideomycetes genomes: a test case for predicting lifestyles and emergence of pathogens.</title>
        <authorList>
            <person name="Haridas S."/>
            <person name="Albert R."/>
            <person name="Binder M."/>
            <person name="Bloem J."/>
            <person name="Labutti K."/>
            <person name="Salamov A."/>
            <person name="Andreopoulos B."/>
            <person name="Baker S."/>
            <person name="Barry K."/>
            <person name="Bills G."/>
            <person name="Bluhm B."/>
            <person name="Cannon C."/>
            <person name="Castanera R."/>
            <person name="Culley D."/>
            <person name="Daum C."/>
            <person name="Ezra D."/>
            <person name="Gonzalez J."/>
            <person name="Henrissat B."/>
            <person name="Kuo A."/>
            <person name="Liang C."/>
            <person name="Lipzen A."/>
            <person name="Lutzoni F."/>
            <person name="Magnuson J."/>
            <person name="Mondo S."/>
            <person name="Nolan M."/>
            <person name="Ohm R."/>
            <person name="Pangilinan J."/>
            <person name="Park H.-J."/>
            <person name="Ramirez L."/>
            <person name="Alfaro M."/>
            <person name="Sun H."/>
            <person name="Tritt A."/>
            <person name="Yoshinaga Y."/>
            <person name="Zwiers L.-H."/>
            <person name="Turgeon B."/>
            <person name="Goodwin S."/>
            <person name="Spatafora J."/>
            <person name="Crous P."/>
            <person name="Grigoriev I."/>
        </authorList>
    </citation>
    <scope>NUCLEOTIDE SEQUENCE</scope>
    <source>
        <strain evidence="2">CBS 110217</strain>
    </source>
</reference>